<evidence type="ECO:0000256" key="3">
    <source>
        <dbReference type="ARBA" id="ARBA00022475"/>
    </source>
</evidence>
<keyword evidence="5 9" id="KW-0812">Transmembrane</keyword>
<protein>
    <recommendedName>
        <fullName evidence="9">Prepilin leader peptidase/N-methyltransferase</fullName>
        <ecNumber evidence="9">2.1.1.-</ecNumber>
        <ecNumber evidence="9">3.4.23.43</ecNumber>
    </recommendedName>
</protein>
<dbReference type="EMBL" id="QZCW01000002">
    <property type="protein sequence ID" value="MCW5322087.1"/>
    <property type="molecule type" value="Genomic_DNA"/>
</dbReference>
<sequence length="292" mass="31578">MALDAWWGPVLGGVLGLLFGSFLNVVIYRLPKMMERQWAAERAALAWDTPNHGEAPPAAAQEVFNLMTPRSRCPSCGHAVRWYENVPILSYLFLRGRCSACKTRISIRYPLVEAVTGAVFFFCLQRWGISAAGMAWCGFCAALIALTCIDWDTTLLPDDITLPLLWAGLLASAMQWIAVPLYASVVGAAAGYLSLWLVYWGFKCATGKEGMGYGDFKLFAALGAWFGWQALVPIILLSSVIGAVIGIVLKLLSALREGGYIPFGPFLAGAGFTALVFGPQAILDAVLQFVGL</sequence>
<accession>A0ABT3KVR8</accession>
<feature type="transmembrane region" description="Helical" evidence="10">
    <location>
        <begin position="261"/>
        <end position="282"/>
    </location>
</feature>
<feature type="transmembrane region" description="Helical" evidence="10">
    <location>
        <begin position="164"/>
        <end position="193"/>
    </location>
</feature>
<evidence type="ECO:0000256" key="1">
    <source>
        <dbReference type="ARBA" id="ARBA00004429"/>
    </source>
</evidence>
<keyword evidence="3" id="KW-1003">Cell membrane</keyword>
<evidence type="ECO:0000259" key="12">
    <source>
        <dbReference type="Pfam" id="PF06750"/>
    </source>
</evidence>
<keyword evidence="9" id="KW-0378">Hydrolase</keyword>
<dbReference type="InterPro" id="IPR000045">
    <property type="entry name" value="Prepilin_IV_endopep_pep"/>
</dbReference>
<dbReference type="Proteomes" id="UP001208935">
    <property type="component" value="Unassembled WGS sequence"/>
</dbReference>
<organism evidence="13 14">
    <name type="scientific">Verminephrobacter aporrectodeae subsp. tuberculatae</name>
    <dbReference type="NCBI Taxonomy" id="1110392"/>
    <lineage>
        <taxon>Bacteria</taxon>
        <taxon>Pseudomonadati</taxon>
        <taxon>Pseudomonadota</taxon>
        <taxon>Betaproteobacteria</taxon>
        <taxon>Burkholderiales</taxon>
        <taxon>Comamonadaceae</taxon>
        <taxon>Verminephrobacter</taxon>
    </lineage>
</organism>
<dbReference type="RefSeq" id="WP_265282487.1">
    <property type="nucleotide sequence ID" value="NZ_QZCW01000002.1"/>
</dbReference>
<dbReference type="PANTHER" id="PTHR30487:SF0">
    <property type="entry name" value="PREPILIN LEADER PEPTIDASE_N-METHYLTRANSFERASE-RELATED"/>
    <property type="match status" value="1"/>
</dbReference>
<dbReference type="InterPro" id="IPR050882">
    <property type="entry name" value="Prepilin_peptidase/N-MTase"/>
</dbReference>
<keyword evidence="9" id="KW-0511">Multifunctional enzyme</keyword>
<dbReference type="Gene3D" id="1.20.120.1220">
    <property type="match status" value="1"/>
</dbReference>
<feature type="transmembrane region" description="Helical" evidence="10">
    <location>
        <begin position="226"/>
        <end position="249"/>
    </location>
</feature>
<evidence type="ECO:0000256" key="2">
    <source>
        <dbReference type="ARBA" id="ARBA00005801"/>
    </source>
</evidence>
<feature type="transmembrane region" description="Helical" evidence="10">
    <location>
        <begin position="6"/>
        <end position="28"/>
    </location>
</feature>
<comment type="catalytic activity">
    <reaction evidence="9">
        <text>Typically cleaves a -Gly-|-Phe- bond to release an N-terminal, basic peptide of 5-8 residues from type IV prepilin, and then N-methylates the new N-terminal amino group, the methyl donor being S-adenosyl-L-methionine.</text>
        <dbReference type="EC" id="3.4.23.43"/>
    </reaction>
</comment>
<gene>
    <name evidence="13" type="ORF">D5039_13285</name>
</gene>
<dbReference type="PRINTS" id="PR00864">
    <property type="entry name" value="PREPILNPTASE"/>
</dbReference>
<keyword evidence="4" id="KW-0997">Cell inner membrane</keyword>
<keyword evidence="7 10" id="KW-0472">Membrane</keyword>
<dbReference type="InterPro" id="IPR014032">
    <property type="entry name" value="Peptidase_A24A_bac"/>
</dbReference>
<evidence type="ECO:0000256" key="6">
    <source>
        <dbReference type="ARBA" id="ARBA00022989"/>
    </source>
</evidence>
<evidence type="ECO:0000256" key="7">
    <source>
        <dbReference type="ARBA" id="ARBA00023136"/>
    </source>
</evidence>
<evidence type="ECO:0000256" key="9">
    <source>
        <dbReference type="RuleBase" id="RU003794"/>
    </source>
</evidence>
<feature type="transmembrane region" description="Helical" evidence="10">
    <location>
        <begin position="133"/>
        <end position="152"/>
    </location>
</feature>
<keyword evidence="9" id="KW-0645">Protease</keyword>
<dbReference type="InterPro" id="IPR010627">
    <property type="entry name" value="Prepilin_pept_A24_N"/>
</dbReference>
<reference evidence="14" key="1">
    <citation type="submission" date="2023-07" db="EMBL/GenBank/DDBJ databases">
        <title>Verminephrobacter genomes.</title>
        <authorList>
            <person name="Lund M.B."/>
        </authorList>
    </citation>
    <scope>NUCLEOTIDE SEQUENCE [LARGE SCALE GENOMIC DNA]</scope>
    <source>
        <strain evidence="14">AtM5-05</strain>
    </source>
</reference>
<keyword evidence="14" id="KW-1185">Reference proteome</keyword>
<evidence type="ECO:0000313" key="14">
    <source>
        <dbReference type="Proteomes" id="UP001208935"/>
    </source>
</evidence>
<comment type="similarity">
    <text evidence="2 8">Belongs to the peptidase A24 family.</text>
</comment>
<evidence type="ECO:0000313" key="13">
    <source>
        <dbReference type="EMBL" id="MCW5322087.1"/>
    </source>
</evidence>
<evidence type="ECO:0000259" key="11">
    <source>
        <dbReference type="Pfam" id="PF01478"/>
    </source>
</evidence>
<dbReference type="EC" id="2.1.1.-" evidence="9"/>
<evidence type="ECO:0000256" key="8">
    <source>
        <dbReference type="RuleBase" id="RU003793"/>
    </source>
</evidence>
<comment type="caution">
    <text evidence="13">The sequence shown here is derived from an EMBL/GenBank/DDBJ whole genome shotgun (WGS) entry which is preliminary data.</text>
</comment>
<feature type="domain" description="Prepilin peptidase A24 N-terminal" evidence="12">
    <location>
        <begin position="14"/>
        <end position="125"/>
    </location>
</feature>
<proteinExistence type="inferred from homology"/>
<name>A0ABT3KVR8_9BURK</name>
<dbReference type="Pfam" id="PF01478">
    <property type="entry name" value="Peptidase_A24"/>
    <property type="match status" value="1"/>
</dbReference>
<dbReference type="PANTHER" id="PTHR30487">
    <property type="entry name" value="TYPE 4 PREPILIN-LIKE PROTEINS LEADER PEPTIDE-PROCESSING ENZYME"/>
    <property type="match status" value="1"/>
</dbReference>
<evidence type="ECO:0000256" key="5">
    <source>
        <dbReference type="ARBA" id="ARBA00022692"/>
    </source>
</evidence>
<feature type="domain" description="Prepilin type IV endopeptidase peptidase" evidence="11">
    <location>
        <begin position="139"/>
        <end position="247"/>
    </location>
</feature>
<keyword evidence="9" id="KW-0808">Transferase</keyword>
<keyword evidence="9" id="KW-0489">Methyltransferase</keyword>
<dbReference type="EC" id="3.4.23.43" evidence="9"/>
<evidence type="ECO:0000256" key="4">
    <source>
        <dbReference type="ARBA" id="ARBA00022519"/>
    </source>
</evidence>
<dbReference type="Pfam" id="PF06750">
    <property type="entry name" value="A24_N_bact"/>
    <property type="match status" value="1"/>
</dbReference>
<evidence type="ECO:0000256" key="10">
    <source>
        <dbReference type="SAM" id="Phobius"/>
    </source>
</evidence>
<comment type="function">
    <text evidence="9">Plays an essential role in type IV pili and type II pseudopili formation by proteolytically removing the leader sequence from substrate proteins and subsequently monomethylating the alpha-amino group of the newly exposed N-terminal phenylalanine.</text>
</comment>
<comment type="subcellular location">
    <subcellularLocation>
        <location evidence="1">Cell inner membrane</location>
        <topology evidence="1">Multi-pass membrane protein</topology>
    </subcellularLocation>
    <subcellularLocation>
        <location evidence="9">Cell membrane</location>
        <topology evidence="9">Multi-pass membrane protein</topology>
    </subcellularLocation>
</comment>
<keyword evidence="6 10" id="KW-1133">Transmembrane helix</keyword>